<dbReference type="Gene3D" id="3.40.50.1000">
    <property type="entry name" value="HAD superfamily/HAD-like"/>
    <property type="match status" value="1"/>
</dbReference>
<dbReference type="EC" id="3.1.3.79" evidence="3"/>
<dbReference type="PANTHER" id="PTHR46521:SF4">
    <property type="entry name" value="SUCROSE-PHOSPHATASE 2-RELATED"/>
    <property type="match status" value="1"/>
</dbReference>
<accession>A0A1S7TNN6</accession>
<dbReference type="NCBIfam" id="TIGR01484">
    <property type="entry name" value="HAD-SF-IIB"/>
    <property type="match status" value="1"/>
</dbReference>
<dbReference type="CDD" id="cd02605">
    <property type="entry name" value="HAD_SPP"/>
    <property type="match status" value="1"/>
</dbReference>
<dbReference type="SFLD" id="SFLDS00003">
    <property type="entry name" value="Haloacid_Dehalogenase"/>
    <property type="match status" value="1"/>
</dbReference>
<name>A0A1S7TNN6_9HYPH</name>
<dbReference type="SFLD" id="SFLDG01140">
    <property type="entry name" value="C2.B:_Phosphomannomutase_and_P"/>
    <property type="match status" value="1"/>
</dbReference>
<sequence length="261" mass="28642">MERRRLRPLRLFSTDLDGTVVGDNDATRRFRDFWHSLPEGQRPLLVFNSGRLIDDQLALLEEVPLPQPDYIIGGVGTMLHAKERSELESAYKTSLGTGFDPQRIGDVMAGVPGVTMQEERYQHGLKSSWFLHGADDAALGEIEAALVAADIDARIVYSSDRDLDILPKAADKGAALAWLCGQLRIGLDESAVAGDTGNDRAMFELNDIRGVIVGNALPELVSLAGLDNRFFQARATEADGVIEGLRHWGLNPDRRNTGNYS</sequence>
<dbReference type="Gene3D" id="3.90.1070.10">
    <property type="match status" value="1"/>
</dbReference>
<evidence type="ECO:0000259" key="2">
    <source>
        <dbReference type="Pfam" id="PF05116"/>
    </source>
</evidence>
<dbReference type="SUPFAM" id="SSF56784">
    <property type="entry name" value="HAD-like"/>
    <property type="match status" value="1"/>
</dbReference>
<dbReference type="GO" id="GO:0016791">
    <property type="term" value="F:phosphatase activity"/>
    <property type="evidence" value="ECO:0007669"/>
    <property type="project" value="UniProtKB-ARBA"/>
</dbReference>
<dbReference type="InterPro" id="IPR023214">
    <property type="entry name" value="HAD_sf"/>
</dbReference>
<dbReference type="AlphaFoldDB" id="A0A1S7TNN6"/>
<dbReference type="InterPro" id="IPR006379">
    <property type="entry name" value="HAD-SF_hydro_IIB"/>
</dbReference>
<organism evidence="3 4">
    <name type="scientific">Agrobacterium deltaense NCPPB 1641</name>
    <dbReference type="NCBI Taxonomy" id="1183425"/>
    <lineage>
        <taxon>Bacteria</taxon>
        <taxon>Pseudomonadati</taxon>
        <taxon>Pseudomonadota</taxon>
        <taxon>Alphaproteobacteria</taxon>
        <taxon>Hyphomicrobiales</taxon>
        <taxon>Rhizobiaceae</taxon>
        <taxon>Rhizobium/Agrobacterium group</taxon>
        <taxon>Agrobacterium</taxon>
    </lineage>
</organism>
<protein>
    <submittedName>
        <fullName evidence="3">Mannosylfructose-phosphate phosphatase</fullName>
        <ecNumber evidence="3">3.1.3.79</ecNumber>
    </submittedName>
</protein>
<dbReference type="InterPro" id="IPR036412">
    <property type="entry name" value="HAD-like_sf"/>
</dbReference>
<feature type="domain" description="Sucrose phosphatase-like" evidence="2">
    <location>
        <begin position="10"/>
        <end position="249"/>
    </location>
</feature>
<gene>
    <name evidence="3" type="primary">mfppA</name>
    <name evidence="3" type="ORF">AGR7A_Cc280014</name>
</gene>
<keyword evidence="4" id="KW-1185">Reference proteome</keyword>
<evidence type="ECO:0000313" key="3">
    <source>
        <dbReference type="EMBL" id="CVI56209.1"/>
    </source>
</evidence>
<dbReference type="Proteomes" id="UP000192140">
    <property type="component" value="Unassembled WGS sequence"/>
</dbReference>
<reference evidence="3" key="1">
    <citation type="submission" date="2016-01" db="EMBL/GenBank/DDBJ databases">
        <authorList>
            <person name="Regsiter A."/>
            <person name="william w."/>
        </authorList>
    </citation>
    <scope>NUCLEOTIDE SEQUENCE</scope>
    <source>
        <strain evidence="3">NCPPB 1641</strain>
    </source>
</reference>
<dbReference type="SFLD" id="SFLDG01141">
    <property type="entry name" value="C2.B.1:_Sucrose_Phosphatase_Li"/>
    <property type="match status" value="1"/>
</dbReference>
<keyword evidence="1 3" id="KW-0378">Hydrolase</keyword>
<dbReference type="Pfam" id="PF05116">
    <property type="entry name" value="S6PP"/>
    <property type="match status" value="1"/>
</dbReference>
<dbReference type="InterPro" id="IPR051518">
    <property type="entry name" value="Sucrose_Phosphatase"/>
</dbReference>
<dbReference type="InterPro" id="IPR006380">
    <property type="entry name" value="SPP-like_dom"/>
</dbReference>
<comment type="caution">
    <text evidence="3">The sequence shown here is derived from an EMBL/GenBank/DDBJ whole genome shotgun (WGS) entry which is preliminary data.</text>
</comment>
<evidence type="ECO:0000313" key="4">
    <source>
        <dbReference type="Proteomes" id="UP000192140"/>
    </source>
</evidence>
<dbReference type="PANTHER" id="PTHR46521">
    <property type="entry name" value="SUCROSE-PHOSPHATASE 2-RELATED"/>
    <property type="match status" value="1"/>
</dbReference>
<dbReference type="EMBL" id="FCNP01000021">
    <property type="protein sequence ID" value="CVI56209.1"/>
    <property type="molecule type" value="Genomic_DNA"/>
</dbReference>
<proteinExistence type="predicted"/>
<evidence type="ECO:0000256" key="1">
    <source>
        <dbReference type="ARBA" id="ARBA00022801"/>
    </source>
</evidence>